<evidence type="ECO:0000256" key="4">
    <source>
        <dbReference type="SAM" id="SignalP"/>
    </source>
</evidence>
<dbReference type="PROSITE" id="PS50293">
    <property type="entry name" value="TPR_REGION"/>
    <property type="match status" value="1"/>
</dbReference>
<dbReference type="Pfam" id="PF00515">
    <property type="entry name" value="TPR_1"/>
    <property type="match status" value="1"/>
</dbReference>
<organism evidence="5 6">
    <name type="scientific">Tectimicrobiota bacterium</name>
    <dbReference type="NCBI Taxonomy" id="2528274"/>
    <lineage>
        <taxon>Bacteria</taxon>
        <taxon>Pseudomonadati</taxon>
        <taxon>Nitrospinota/Tectimicrobiota group</taxon>
        <taxon>Candidatus Tectimicrobiota</taxon>
    </lineage>
</organism>
<feature type="repeat" description="TPR" evidence="3">
    <location>
        <begin position="152"/>
        <end position="185"/>
    </location>
</feature>
<feature type="repeat" description="TPR" evidence="3">
    <location>
        <begin position="186"/>
        <end position="219"/>
    </location>
</feature>
<evidence type="ECO:0000313" key="6">
    <source>
        <dbReference type="Proteomes" id="UP000772181"/>
    </source>
</evidence>
<reference evidence="5" key="1">
    <citation type="submission" date="2020-07" db="EMBL/GenBank/DDBJ databases">
        <title>Huge and variable diversity of episymbiotic CPR bacteria and DPANN archaea in groundwater ecosystems.</title>
        <authorList>
            <person name="He C.Y."/>
            <person name="Keren R."/>
            <person name="Whittaker M."/>
            <person name="Farag I.F."/>
            <person name="Doudna J."/>
            <person name="Cate J.H.D."/>
            <person name="Banfield J.F."/>
        </authorList>
    </citation>
    <scope>NUCLEOTIDE SEQUENCE</scope>
    <source>
        <strain evidence="5">NC_groundwater_1482_Ag_S-0.65um_47_24</strain>
    </source>
</reference>
<sequence>MNKIFSLLFLTFFLLASCAGPIVVPTKSAQEHFGMGKALVEKKDYDKAVLEFQKAIAADPMHIEARYELGKAYMWGFSNYDLAVPQFQEILKINPNHPGAHYELGLIHYLTWDYYNNLAQTTKAKADPQAAKELQQAIMEYEATLKLDPNFAMAYNNLGVIYSERGDTDKAISMFEKAVKLLPTQYQIHGNLGYLYFKQGKYSEALLHLKENIRLSHEHHEQGHQSENIIKLIKSLEDKGIK</sequence>
<evidence type="ECO:0000256" key="3">
    <source>
        <dbReference type="PROSITE-ProRule" id="PRU00339"/>
    </source>
</evidence>
<dbReference type="InterPro" id="IPR011990">
    <property type="entry name" value="TPR-like_helical_dom_sf"/>
</dbReference>
<dbReference type="Pfam" id="PF13432">
    <property type="entry name" value="TPR_16"/>
    <property type="match status" value="1"/>
</dbReference>
<evidence type="ECO:0000256" key="1">
    <source>
        <dbReference type="ARBA" id="ARBA00022737"/>
    </source>
</evidence>
<keyword evidence="2 3" id="KW-0802">TPR repeat</keyword>
<dbReference type="InterPro" id="IPR050498">
    <property type="entry name" value="Ycf3"/>
</dbReference>
<dbReference type="SUPFAM" id="SSF48452">
    <property type="entry name" value="TPR-like"/>
    <property type="match status" value="1"/>
</dbReference>
<dbReference type="AlphaFoldDB" id="A0A933GL15"/>
<feature type="repeat" description="TPR" evidence="3">
    <location>
        <begin position="29"/>
        <end position="62"/>
    </location>
</feature>
<feature type="signal peptide" evidence="4">
    <location>
        <begin position="1"/>
        <end position="19"/>
    </location>
</feature>
<evidence type="ECO:0000313" key="5">
    <source>
        <dbReference type="EMBL" id="MBI4595376.1"/>
    </source>
</evidence>
<dbReference type="SMART" id="SM00028">
    <property type="entry name" value="TPR"/>
    <property type="match status" value="5"/>
</dbReference>
<feature type="chain" id="PRO_5037346781" evidence="4">
    <location>
        <begin position="20"/>
        <end position="242"/>
    </location>
</feature>
<gene>
    <name evidence="5" type="ORF">HY730_03250</name>
</gene>
<dbReference type="Gene3D" id="1.25.40.10">
    <property type="entry name" value="Tetratricopeptide repeat domain"/>
    <property type="match status" value="3"/>
</dbReference>
<dbReference type="PANTHER" id="PTHR44858:SF1">
    <property type="entry name" value="UDP-N-ACETYLGLUCOSAMINE--PEPTIDE N-ACETYLGLUCOSAMINYLTRANSFERASE SPINDLY-RELATED"/>
    <property type="match status" value="1"/>
</dbReference>
<proteinExistence type="predicted"/>
<keyword evidence="1" id="KW-0677">Repeat</keyword>
<evidence type="ECO:0000256" key="2">
    <source>
        <dbReference type="ARBA" id="ARBA00022803"/>
    </source>
</evidence>
<keyword evidence="4" id="KW-0732">Signal</keyword>
<dbReference type="Proteomes" id="UP000772181">
    <property type="component" value="Unassembled WGS sequence"/>
</dbReference>
<accession>A0A933GL15</accession>
<dbReference type="PROSITE" id="PS51257">
    <property type="entry name" value="PROKAR_LIPOPROTEIN"/>
    <property type="match status" value="1"/>
</dbReference>
<dbReference type="PROSITE" id="PS50005">
    <property type="entry name" value="TPR"/>
    <property type="match status" value="3"/>
</dbReference>
<name>A0A933GL15_UNCTE</name>
<dbReference type="EMBL" id="JACQWF010000145">
    <property type="protein sequence ID" value="MBI4595376.1"/>
    <property type="molecule type" value="Genomic_DNA"/>
</dbReference>
<dbReference type="Pfam" id="PF13374">
    <property type="entry name" value="TPR_10"/>
    <property type="match status" value="1"/>
</dbReference>
<dbReference type="InterPro" id="IPR019734">
    <property type="entry name" value="TPR_rpt"/>
</dbReference>
<protein>
    <submittedName>
        <fullName evidence="5">Tetratricopeptide repeat protein</fullName>
    </submittedName>
</protein>
<dbReference type="PANTHER" id="PTHR44858">
    <property type="entry name" value="TETRATRICOPEPTIDE REPEAT PROTEIN 6"/>
    <property type="match status" value="1"/>
</dbReference>
<comment type="caution">
    <text evidence="5">The sequence shown here is derived from an EMBL/GenBank/DDBJ whole genome shotgun (WGS) entry which is preliminary data.</text>
</comment>
<dbReference type="Pfam" id="PF13414">
    <property type="entry name" value="TPR_11"/>
    <property type="match status" value="1"/>
</dbReference>